<dbReference type="RefSeq" id="YP_009821610.1">
    <property type="nucleotide sequence ID" value="NC_048177.1"/>
</dbReference>
<keyword evidence="2" id="KW-1185">Reference proteome</keyword>
<dbReference type="EMBL" id="MK629528">
    <property type="protein sequence ID" value="QBZ71516.1"/>
    <property type="molecule type" value="Genomic_DNA"/>
</dbReference>
<evidence type="ECO:0000313" key="1">
    <source>
        <dbReference type="EMBL" id="QBZ71516.1"/>
    </source>
</evidence>
<dbReference type="KEGG" id="vg:55013094"/>
<reference evidence="2" key="1">
    <citation type="submission" date="2019-03" db="EMBL/GenBank/DDBJ databases">
        <authorList>
            <person name="Olsen N.S."/>
            <person name="Kot W."/>
            <person name="Hansen L.H."/>
        </authorList>
    </citation>
    <scope>NUCLEOTIDE SEQUENCE [LARGE SCALE GENOMIC DNA]</scope>
</reference>
<sequence length="110" mass="12711">MAFHKVKVYRGKDFEDGEHVVVLTYLLPDYREGLVVFNQFEILGHHMTAEDATDEQIIERVKAYTGGRPFIIDLLNDQHFNAADRTMRQWVATMTPIFQGDMYLFGIAEG</sequence>
<evidence type="ECO:0000313" key="2">
    <source>
        <dbReference type="Proteomes" id="UP000297092"/>
    </source>
</evidence>
<organism evidence="1 2">
    <name type="scientific">Escherichia phage Lidtsur</name>
    <dbReference type="NCBI Taxonomy" id="2562235"/>
    <lineage>
        <taxon>Viruses</taxon>
        <taxon>Duplodnaviria</taxon>
        <taxon>Heunggongvirae</taxon>
        <taxon>Uroviricota</taxon>
        <taxon>Caudoviricetes</taxon>
        <taxon>Autographivirales</taxon>
        <taxon>Autoscriptoviridae</taxon>
        <taxon>Stentvirinae</taxon>
        <taxon>Bonnellvirus</taxon>
        <taxon>Bonnellvirus lidtsur</taxon>
    </lineage>
</organism>
<accession>A0A4D6E0B1</accession>
<dbReference type="GeneID" id="55013094"/>
<proteinExistence type="predicted"/>
<protein>
    <submittedName>
        <fullName evidence="1">Uncharacterized protein</fullName>
    </submittedName>
</protein>
<name>A0A4D6E0B1_9CAUD</name>
<dbReference type="Proteomes" id="UP000297092">
    <property type="component" value="Segment"/>
</dbReference>